<comment type="caution">
    <text evidence="1">The sequence shown here is derived from an EMBL/GenBank/DDBJ whole genome shotgun (WGS) entry which is preliminary data.</text>
</comment>
<name>A0ABN3QZQ6_9ACTN</name>
<accession>A0ABN3QZQ6</accession>
<dbReference type="EMBL" id="BAAASJ010000036">
    <property type="protein sequence ID" value="GAA2639320.1"/>
    <property type="molecule type" value="Genomic_DNA"/>
</dbReference>
<gene>
    <name evidence="1" type="ORF">GCM10010307_38560</name>
</gene>
<organism evidence="1 2">
    <name type="scientific">Streptomyces vastus</name>
    <dbReference type="NCBI Taxonomy" id="285451"/>
    <lineage>
        <taxon>Bacteria</taxon>
        <taxon>Bacillati</taxon>
        <taxon>Actinomycetota</taxon>
        <taxon>Actinomycetes</taxon>
        <taxon>Kitasatosporales</taxon>
        <taxon>Streptomycetaceae</taxon>
        <taxon>Streptomyces</taxon>
    </lineage>
</organism>
<keyword evidence="2" id="KW-1185">Reference proteome</keyword>
<dbReference type="Proteomes" id="UP001500151">
    <property type="component" value="Unassembled WGS sequence"/>
</dbReference>
<reference evidence="1 2" key="1">
    <citation type="journal article" date="2019" name="Int. J. Syst. Evol. Microbiol.">
        <title>The Global Catalogue of Microorganisms (GCM) 10K type strain sequencing project: providing services to taxonomists for standard genome sequencing and annotation.</title>
        <authorList>
            <consortium name="The Broad Institute Genomics Platform"/>
            <consortium name="The Broad Institute Genome Sequencing Center for Infectious Disease"/>
            <person name="Wu L."/>
            <person name="Ma J."/>
        </authorList>
    </citation>
    <scope>NUCLEOTIDE SEQUENCE [LARGE SCALE GENOMIC DNA]</scope>
    <source>
        <strain evidence="1 2">JCM 4524</strain>
    </source>
</reference>
<sequence length="74" mass="8298">MCRCSHSSQRIRSPFDHSERLPVQARHYRITGGMFPATCYDNDAHGTEGSVLTASEIARGGVRAYARAREELFL</sequence>
<proteinExistence type="predicted"/>
<evidence type="ECO:0000313" key="2">
    <source>
        <dbReference type="Proteomes" id="UP001500151"/>
    </source>
</evidence>
<protein>
    <submittedName>
        <fullName evidence="1">Uncharacterized protein</fullName>
    </submittedName>
</protein>
<evidence type="ECO:0000313" key="1">
    <source>
        <dbReference type="EMBL" id="GAA2639320.1"/>
    </source>
</evidence>